<evidence type="ECO:0000256" key="2">
    <source>
        <dbReference type="ARBA" id="ARBA00022840"/>
    </source>
</evidence>
<sequence>MFVELGISVGLVSLYNYFNSADKRKFKNSFNEVMLKTGIKNKDDETFKIYKIIPTSYGYICYLRNTKGLSIEHLDSKINILEGNLNSIVQLEKDRFKDYIKMYVVNKDIDKFKFEPVKCLNHLLWIGKDFKGQNYFIDVNKDPHLLLGGATGTGKSFLLASILANLIYSSSKYIDLYLLQICKSEISAFECCDCVKYSAYSEEMCKVALLKLLKELDRRSEQFKKFGIRNITQWNNHRKDKYMKRIYVVIEELSFFMETELFEYVMKIAKAGRSVGIHLISCIQRSTATNLPPDLKSQMTRITFRQKSSIDSVNIINTADATKLKERECIVDGNSDYQLIKTPWLDEDFILLHKYVEQIKVPTQDEKQEILNVKKINNKIYSIEQPQIVDIEESEIKEEKPKNNKTRKGVVSMEDFKNGFNRKR</sequence>
<gene>
    <name evidence="6" type="ORF">KEC93_21175</name>
</gene>
<evidence type="ECO:0000256" key="4">
    <source>
        <dbReference type="SAM" id="MobiDB-lite"/>
    </source>
</evidence>
<dbReference type="InterPro" id="IPR050206">
    <property type="entry name" value="FtsK/SpoIIIE/SftA"/>
</dbReference>
<dbReference type="PANTHER" id="PTHR22683">
    <property type="entry name" value="SPORULATION PROTEIN RELATED"/>
    <property type="match status" value="1"/>
</dbReference>
<dbReference type="Proteomes" id="UP000679373">
    <property type="component" value="Chromosome"/>
</dbReference>
<reference evidence="6" key="1">
    <citation type="submission" date="2021-04" db="EMBL/GenBank/DDBJ databases">
        <title>Complete genome sequence of the type strain Clostridium beijerinckii NRRL B-598.</title>
        <authorList>
            <person name="Sedlar K."/>
            <person name="Branska B."/>
            <person name="Bezdicek M."/>
            <person name="Nykrynova M."/>
            <person name="Lengerova M."/>
            <person name="Skutkova H."/>
            <person name="Patakova P."/>
        </authorList>
    </citation>
    <scope>NUCLEOTIDE SEQUENCE</scope>
    <source>
        <strain evidence="6">DSM 791</strain>
    </source>
</reference>
<evidence type="ECO:0000256" key="3">
    <source>
        <dbReference type="PROSITE-ProRule" id="PRU00289"/>
    </source>
</evidence>
<dbReference type="InterPro" id="IPR027417">
    <property type="entry name" value="P-loop_NTPase"/>
</dbReference>
<dbReference type="PROSITE" id="PS50901">
    <property type="entry name" value="FTSK"/>
    <property type="match status" value="1"/>
</dbReference>
<dbReference type="GO" id="GO:0005524">
    <property type="term" value="F:ATP binding"/>
    <property type="evidence" value="ECO:0007669"/>
    <property type="project" value="UniProtKB-UniRule"/>
</dbReference>
<dbReference type="RefSeq" id="WP_077870017.1">
    <property type="nucleotide sequence ID" value="NZ_BKAK01000058.1"/>
</dbReference>
<dbReference type="GeneID" id="66347092"/>
<feature type="binding site" evidence="3">
    <location>
        <begin position="149"/>
        <end position="156"/>
    </location>
    <ligand>
        <name>ATP</name>
        <dbReference type="ChEBI" id="CHEBI:30616"/>
    </ligand>
</feature>
<keyword evidence="2 3" id="KW-0067">ATP-binding</keyword>
<evidence type="ECO:0000259" key="5">
    <source>
        <dbReference type="PROSITE" id="PS50901"/>
    </source>
</evidence>
<evidence type="ECO:0000313" key="7">
    <source>
        <dbReference type="Proteomes" id="UP000679373"/>
    </source>
</evidence>
<accession>A0AB74VDF5</accession>
<organism evidence="6 7">
    <name type="scientific">Clostridium beijerinckii</name>
    <name type="common">Clostridium MP</name>
    <dbReference type="NCBI Taxonomy" id="1520"/>
    <lineage>
        <taxon>Bacteria</taxon>
        <taxon>Bacillati</taxon>
        <taxon>Bacillota</taxon>
        <taxon>Clostridia</taxon>
        <taxon>Eubacteriales</taxon>
        <taxon>Clostridiaceae</taxon>
        <taxon>Clostridium</taxon>
    </lineage>
</organism>
<evidence type="ECO:0000256" key="1">
    <source>
        <dbReference type="ARBA" id="ARBA00022741"/>
    </source>
</evidence>
<name>A0AB74VDF5_CLOBE</name>
<feature type="region of interest" description="Disordered" evidence="4">
    <location>
        <begin position="394"/>
        <end position="424"/>
    </location>
</feature>
<dbReference type="GO" id="GO:0003677">
    <property type="term" value="F:DNA binding"/>
    <property type="evidence" value="ECO:0007669"/>
    <property type="project" value="InterPro"/>
</dbReference>
<keyword evidence="7" id="KW-1185">Reference proteome</keyword>
<dbReference type="PANTHER" id="PTHR22683:SF1">
    <property type="entry name" value="TYPE VII SECRETION SYSTEM PROTEIN ESSC"/>
    <property type="match status" value="1"/>
</dbReference>
<proteinExistence type="predicted"/>
<dbReference type="Pfam" id="PF01580">
    <property type="entry name" value="FtsK_SpoIIIE"/>
    <property type="match status" value="1"/>
</dbReference>
<dbReference type="InterPro" id="IPR002543">
    <property type="entry name" value="FtsK_dom"/>
</dbReference>
<dbReference type="EMBL" id="CP073653">
    <property type="protein sequence ID" value="QUN34410.1"/>
    <property type="molecule type" value="Genomic_DNA"/>
</dbReference>
<protein>
    <recommendedName>
        <fullName evidence="5">FtsK domain-containing protein</fullName>
    </recommendedName>
</protein>
<dbReference type="Gene3D" id="3.40.50.300">
    <property type="entry name" value="P-loop containing nucleotide triphosphate hydrolases"/>
    <property type="match status" value="1"/>
</dbReference>
<dbReference type="SUPFAM" id="SSF52540">
    <property type="entry name" value="P-loop containing nucleoside triphosphate hydrolases"/>
    <property type="match status" value="1"/>
</dbReference>
<keyword evidence="1 3" id="KW-0547">Nucleotide-binding</keyword>
<feature type="domain" description="FtsK" evidence="5">
    <location>
        <begin position="132"/>
        <end position="314"/>
    </location>
</feature>
<evidence type="ECO:0000313" key="6">
    <source>
        <dbReference type="EMBL" id="QUN34410.1"/>
    </source>
</evidence>
<dbReference type="AlphaFoldDB" id="A0AB74VDF5"/>